<evidence type="ECO:0000313" key="11">
    <source>
        <dbReference type="Proteomes" id="UP000602124"/>
    </source>
</evidence>
<evidence type="ECO:0000256" key="4">
    <source>
        <dbReference type="ARBA" id="ARBA00022475"/>
    </source>
</evidence>
<dbReference type="Proteomes" id="UP000602124">
    <property type="component" value="Unassembled WGS sequence"/>
</dbReference>
<protein>
    <submittedName>
        <fullName evidence="10">ABC transporter ATP-binding protein</fullName>
    </submittedName>
</protein>
<organism evidence="10 11">
    <name type="scientific">Devosia sediminis</name>
    <dbReference type="NCBI Taxonomy" id="2798801"/>
    <lineage>
        <taxon>Bacteria</taxon>
        <taxon>Pseudomonadati</taxon>
        <taxon>Pseudomonadota</taxon>
        <taxon>Alphaproteobacteria</taxon>
        <taxon>Hyphomicrobiales</taxon>
        <taxon>Devosiaceae</taxon>
        <taxon>Devosia</taxon>
    </lineage>
</organism>
<evidence type="ECO:0000256" key="1">
    <source>
        <dbReference type="ARBA" id="ARBA00004417"/>
    </source>
</evidence>
<keyword evidence="6 10" id="KW-0067">ATP-binding</keyword>
<evidence type="ECO:0000256" key="7">
    <source>
        <dbReference type="ARBA" id="ARBA00022967"/>
    </source>
</evidence>
<dbReference type="Gene3D" id="2.40.50.100">
    <property type="match status" value="1"/>
</dbReference>
<dbReference type="GO" id="GO:0016887">
    <property type="term" value="F:ATP hydrolysis activity"/>
    <property type="evidence" value="ECO:0007669"/>
    <property type="project" value="InterPro"/>
</dbReference>
<dbReference type="GO" id="GO:0005524">
    <property type="term" value="F:ATP binding"/>
    <property type="evidence" value="ECO:0007669"/>
    <property type="project" value="UniProtKB-KW"/>
</dbReference>
<dbReference type="FunFam" id="3.40.50.300:FF:000042">
    <property type="entry name" value="Maltose/maltodextrin ABC transporter, ATP-binding protein"/>
    <property type="match status" value="1"/>
</dbReference>
<dbReference type="SUPFAM" id="SSF52540">
    <property type="entry name" value="P-loop containing nucleoside triphosphate hydrolases"/>
    <property type="match status" value="1"/>
</dbReference>
<dbReference type="Pfam" id="PF00005">
    <property type="entry name" value="ABC_tran"/>
    <property type="match status" value="1"/>
</dbReference>
<keyword evidence="3" id="KW-0813">Transport</keyword>
<keyword evidence="5" id="KW-0547">Nucleotide-binding</keyword>
<dbReference type="GO" id="GO:0055052">
    <property type="term" value="C:ATP-binding cassette (ABC) transporter complex, substrate-binding subunit-containing"/>
    <property type="evidence" value="ECO:0007669"/>
    <property type="project" value="TreeGrafter"/>
</dbReference>
<dbReference type="RefSeq" id="WP_198875040.1">
    <property type="nucleotide sequence ID" value="NZ_JAEKMH010000001.1"/>
</dbReference>
<keyword evidence="11" id="KW-1185">Reference proteome</keyword>
<keyword evidence="4" id="KW-1003">Cell membrane</keyword>
<dbReference type="PROSITE" id="PS00211">
    <property type="entry name" value="ABC_TRANSPORTER_1"/>
    <property type="match status" value="1"/>
</dbReference>
<comment type="caution">
    <text evidence="10">The sequence shown here is derived from an EMBL/GenBank/DDBJ whole genome shotgun (WGS) entry which is preliminary data.</text>
</comment>
<evidence type="ECO:0000256" key="2">
    <source>
        <dbReference type="ARBA" id="ARBA00005417"/>
    </source>
</evidence>
<evidence type="ECO:0000256" key="3">
    <source>
        <dbReference type="ARBA" id="ARBA00022448"/>
    </source>
</evidence>
<evidence type="ECO:0000256" key="8">
    <source>
        <dbReference type="ARBA" id="ARBA00023136"/>
    </source>
</evidence>
<accession>A0A934MGD1</accession>
<evidence type="ECO:0000313" key="10">
    <source>
        <dbReference type="EMBL" id="MBJ3783827.1"/>
    </source>
</evidence>
<dbReference type="Gene3D" id="3.40.50.300">
    <property type="entry name" value="P-loop containing nucleotide triphosphate hydrolases"/>
    <property type="match status" value="1"/>
</dbReference>
<keyword evidence="8" id="KW-0472">Membrane</keyword>
<keyword evidence="7" id="KW-1278">Translocase</keyword>
<name>A0A934MGD1_9HYPH</name>
<dbReference type="PANTHER" id="PTHR43875:SF15">
    <property type="entry name" value="TREHALOSE IMPORT ATP-BINDING PROTEIN SUGC"/>
    <property type="match status" value="1"/>
</dbReference>
<dbReference type="AlphaFoldDB" id="A0A934MGD1"/>
<dbReference type="InterPro" id="IPR003593">
    <property type="entry name" value="AAA+_ATPase"/>
</dbReference>
<dbReference type="InterPro" id="IPR027417">
    <property type="entry name" value="P-loop_NTPase"/>
</dbReference>
<dbReference type="CDD" id="cd03259">
    <property type="entry name" value="ABC_Carb_Solutes_like"/>
    <property type="match status" value="1"/>
</dbReference>
<dbReference type="PROSITE" id="PS50893">
    <property type="entry name" value="ABC_TRANSPORTER_2"/>
    <property type="match status" value="1"/>
</dbReference>
<dbReference type="InterPro" id="IPR015853">
    <property type="entry name" value="ABC_transpr_FbpC"/>
</dbReference>
<reference evidence="10" key="1">
    <citation type="submission" date="2020-12" db="EMBL/GenBank/DDBJ databases">
        <title>Devosia sp. MSA67 isolated from Mo River.</title>
        <authorList>
            <person name="Ma F."/>
            <person name="Zi Z."/>
        </authorList>
    </citation>
    <scope>NUCLEOTIDE SEQUENCE</scope>
    <source>
        <strain evidence="10">MSA67</strain>
    </source>
</reference>
<dbReference type="EMBL" id="JAEKMH010000001">
    <property type="protein sequence ID" value="MBJ3783827.1"/>
    <property type="molecule type" value="Genomic_DNA"/>
</dbReference>
<gene>
    <name evidence="10" type="ORF">JEQ47_03755</name>
</gene>
<dbReference type="InterPro" id="IPR017871">
    <property type="entry name" value="ABC_transporter-like_CS"/>
</dbReference>
<evidence type="ECO:0000256" key="6">
    <source>
        <dbReference type="ARBA" id="ARBA00022840"/>
    </source>
</evidence>
<comment type="similarity">
    <text evidence="2">Belongs to the ABC transporter superfamily.</text>
</comment>
<dbReference type="InterPro" id="IPR047641">
    <property type="entry name" value="ABC_transpr_MalK/UgpC-like"/>
</dbReference>
<evidence type="ECO:0000259" key="9">
    <source>
        <dbReference type="PROSITE" id="PS50893"/>
    </source>
</evidence>
<sequence>MIRIDNLVKSFGPSNAVDGISFDVPQGAFLVLVGPSGCGKSTMLRMLAGLEQPTSGTVTFGEKVVSDGAKGWTIDPAQRDTGLVFQSYALWPHMTVAGNVDWPLKVAGMGKPERQARVTEVLKMLGIEALAARYPNEISGGQQQRVAIARMIAPRPSILLFDEPLSNLDAKLRVEMRTELLRVHRATGATSVYVTHDQVEAMTMATHVAVLNKGRVEQFGTPEELVQNPATAFVATFVGTPPANLVPISILPAARRGGLPPDGLAMYRPEDIGVSEVPDATTVAMDFAEASPVAGRTMLTGISGALRITAVVDAKPRLTVGDQVHFVLPETPAALFAPSGERLS</sequence>
<comment type="subcellular location">
    <subcellularLocation>
        <location evidence="1">Cell inner membrane</location>
        <topology evidence="1">Peripheral membrane protein</topology>
    </subcellularLocation>
</comment>
<feature type="domain" description="ABC transporter" evidence="9">
    <location>
        <begin position="2"/>
        <end position="238"/>
    </location>
</feature>
<dbReference type="SMART" id="SM00382">
    <property type="entry name" value="AAA"/>
    <property type="match status" value="1"/>
</dbReference>
<proteinExistence type="inferred from homology"/>
<evidence type="ECO:0000256" key="5">
    <source>
        <dbReference type="ARBA" id="ARBA00022741"/>
    </source>
</evidence>
<dbReference type="InterPro" id="IPR003439">
    <property type="entry name" value="ABC_transporter-like_ATP-bd"/>
</dbReference>
<dbReference type="PANTHER" id="PTHR43875">
    <property type="entry name" value="MALTODEXTRIN IMPORT ATP-BINDING PROTEIN MSMX"/>
    <property type="match status" value="1"/>
</dbReference>
<dbReference type="GO" id="GO:0015408">
    <property type="term" value="F:ABC-type ferric iron transporter activity"/>
    <property type="evidence" value="ECO:0007669"/>
    <property type="project" value="InterPro"/>
</dbReference>